<evidence type="ECO:0000313" key="3">
    <source>
        <dbReference type="Proteomes" id="UP000321440"/>
    </source>
</evidence>
<dbReference type="InterPro" id="IPR029068">
    <property type="entry name" value="Glyas_Bleomycin-R_OHBP_Dase"/>
</dbReference>
<dbReference type="AlphaFoldDB" id="A0A511W5I5"/>
<feature type="domain" description="VOC" evidence="1">
    <location>
        <begin position="6"/>
        <end position="116"/>
    </location>
</feature>
<organism evidence="2 3">
    <name type="scientific">Alkalibacillus haloalkaliphilus</name>
    <dbReference type="NCBI Taxonomy" id="94136"/>
    <lineage>
        <taxon>Bacteria</taxon>
        <taxon>Bacillati</taxon>
        <taxon>Bacillota</taxon>
        <taxon>Bacilli</taxon>
        <taxon>Bacillales</taxon>
        <taxon>Bacillaceae</taxon>
        <taxon>Alkalibacillus</taxon>
    </lineage>
</organism>
<keyword evidence="3" id="KW-1185">Reference proteome</keyword>
<evidence type="ECO:0000313" key="2">
    <source>
        <dbReference type="EMBL" id="GEN46364.1"/>
    </source>
</evidence>
<dbReference type="InterPro" id="IPR004360">
    <property type="entry name" value="Glyas_Fos-R_dOase_dom"/>
</dbReference>
<dbReference type="InterPro" id="IPR037523">
    <property type="entry name" value="VOC_core"/>
</dbReference>
<protein>
    <recommendedName>
        <fullName evidence="1">VOC domain-containing protein</fullName>
    </recommendedName>
</protein>
<dbReference type="Pfam" id="PF00903">
    <property type="entry name" value="Glyoxalase"/>
    <property type="match status" value="1"/>
</dbReference>
<dbReference type="Proteomes" id="UP000321440">
    <property type="component" value="Unassembled WGS sequence"/>
</dbReference>
<dbReference type="RefSeq" id="WP_146817124.1">
    <property type="nucleotide sequence ID" value="NZ_BJYA01000014.1"/>
</dbReference>
<accession>A0A511W5I5</accession>
<evidence type="ECO:0000259" key="1">
    <source>
        <dbReference type="PROSITE" id="PS51819"/>
    </source>
</evidence>
<proteinExistence type="predicted"/>
<reference evidence="2 3" key="1">
    <citation type="submission" date="2019-07" db="EMBL/GenBank/DDBJ databases">
        <title>Whole genome shotgun sequence of Alkalibacillus haloalkaliphilus NBRC 103110.</title>
        <authorList>
            <person name="Hosoyama A."/>
            <person name="Uohara A."/>
            <person name="Ohji S."/>
            <person name="Ichikawa N."/>
        </authorList>
    </citation>
    <scope>NUCLEOTIDE SEQUENCE [LARGE SCALE GENOMIC DNA]</scope>
    <source>
        <strain evidence="2 3">NBRC 103110</strain>
    </source>
</reference>
<sequence>MLVKNKINNCFIHLVDFKSSKEWYKRVFGFKVKSEEDDFLEFDLEGTTLILLPAQVKELNPLPYSVFFFETNDIDQTYQQLVDMEVDVDDIRDFPEGMKGCHFYDPEGNILLACTTPN</sequence>
<dbReference type="Gene3D" id="3.10.180.10">
    <property type="entry name" value="2,3-Dihydroxybiphenyl 1,2-Dioxygenase, domain 1"/>
    <property type="match status" value="1"/>
</dbReference>
<gene>
    <name evidence="2" type="ORF">AHA02nite_21400</name>
</gene>
<dbReference type="SUPFAM" id="SSF54593">
    <property type="entry name" value="Glyoxalase/Bleomycin resistance protein/Dihydroxybiphenyl dioxygenase"/>
    <property type="match status" value="1"/>
</dbReference>
<dbReference type="CDD" id="cd06587">
    <property type="entry name" value="VOC"/>
    <property type="match status" value="1"/>
</dbReference>
<dbReference type="PROSITE" id="PS51819">
    <property type="entry name" value="VOC"/>
    <property type="match status" value="1"/>
</dbReference>
<comment type="caution">
    <text evidence="2">The sequence shown here is derived from an EMBL/GenBank/DDBJ whole genome shotgun (WGS) entry which is preliminary data.</text>
</comment>
<dbReference type="OrthoDB" id="2184229at2"/>
<name>A0A511W5I5_9BACI</name>
<dbReference type="EMBL" id="BJYA01000014">
    <property type="protein sequence ID" value="GEN46364.1"/>
    <property type="molecule type" value="Genomic_DNA"/>
</dbReference>